<dbReference type="Proteomes" id="UP000828941">
    <property type="component" value="Chromosome 3"/>
</dbReference>
<keyword evidence="2" id="KW-1185">Reference proteome</keyword>
<evidence type="ECO:0000313" key="2">
    <source>
        <dbReference type="Proteomes" id="UP000828941"/>
    </source>
</evidence>
<evidence type="ECO:0000313" key="1">
    <source>
        <dbReference type="EMBL" id="KAI4351170.1"/>
    </source>
</evidence>
<protein>
    <submittedName>
        <fullName evidence="1">Uncharacterized protein</fullName>
    </submittedName>
</protein>
<name>A0ACB9PX31_BAUVA</name>
<proteinExistence type="predicted"/>
<accession>A0ACB9PX31</accession>
<reference evidence="1 2" key="1">
    <citation type="journal article" date="2022" name="DNA Res.">
        <title>Chromosomal-level genome assembly of the orchid tree Bauhinia variegata (Leguminosae; Cercidoideae) supports the allotetraploid origin hypothesis of Bauhinia.</title>
        <authorList>
            <person name="Zhong Y."/>
            <person name="Chen Y."/>
            <person name="Zheng D."/>
            <person name="Pang J."/>
            <person name="Liu Y."/>
            <person name="Luo S."/>
            <person name="Meng S."/>
            <person name="Qian L."/>
            <person name="Wei D."/>
            <person name="Dai S."/>
            <person name="Zhou R."/>
        </authorList>
    </citation>
    <scope>NUCLEOTIDE SEQUENCE [LARGE SCALE GENOMIC DNA]</scope>
    <source>
        <strain evidence="1">BV-YZ2020</strain>
    </source>
</reference>
<gene>
    <name evidence="1" type="ORF">L6164_005550</name>
</gene>
<organism evidence="1 2">
    <name type="scientific">Bauhinia variegata</name>
    <name type="common">Purple orchid tree</name>
    <name type="synonym">Phanera variegata</name>
    <dbReference type="NCBI Taxonomy" id="167791"/>
    <lineage>
        <taxon>Eukaryota</taxon>
        <taxon>Viridiplantae</taxon>
        <taxon>Streptophyta</taxon>
        <taxon>Embryophyta</taxon>
        <taxon>Tracheophyta</taxon>
        <taxon>Spermatophyta</taxon>
        <taxon>Magnoliopsida</taxon>
        <taxon>eudicotyledons</taxon>
        <taxon>Gunneridae</taxon>
        <taxon>Pentapetalae</taxon>
        <taxon>rosids</taxon>
        <taxon>fabids</taxon>
        <taxon>Fabales</taxon>
        <taxon>Fabaceae</taxon>
        <taxon>Cercidoideae</taxon>
        <taxon>Cercideae</taxon>
        <taxon>Bauhiniinae</taxon>
        <taxon>Bauhinia</taxon>
    </lineage>
</organism>
<dbReference type="EMBL" id="CM039428">
    <property type="protein sequence ID" value="KAI4351170.1"/>
    <property type="molecule type" value="Genomic_DNA"/>
</dbReference>
<sequence length="158" mass="17104">MEAYLEEMREAQRARGPATVLAIGTANPSNCIYQSDFTDYYFCVTNSNHLPHLKAKLNRICVDAPGADHKLINLLGLNPSVKRFMLYQQGCYVGGTVLRLAKDLAENNAGAHVLVVCSKMTVVSFREPCKTQLDNMVGQALFADGTSAAIVGASPLPV</sequence>
<comment type="caution">
    <text evidence="1">The sequence shown here is derived from an EMBL/GenBank/DDBJ whole genome shotgun (WGS) entry which is preliminary data.</text>
</comment>